<dbReference type="GO" id="GO:0003824">
    <property type="term" value="F:catalytic activity"/>
    <property type="evidence" value="ECO:0007669"/>
    <property type="project" value="InterPro"/>
</dbReference>
<dbReference type="Gene3D" id="3.30.428.10">
    <property type="entry name" value="HIT-like"/>
    <property type="match status" value="1"/>
</dbReference>
<dbReference type="PROSITE" id="PS51084">
    <property type="entry name" value="HIT_2"/>
    <property type="match status" value="1"/>
</dbReference>
<keyword evidence="4" id="KW-1185">Reference proteome</keyword>
<dbReference type="PIRSF" id="PIRSF000714">
    <property type="entry name" value="HIT"/>
    <property type="match status" value="1"/>
</dbReference>
<dbReference type="OrthoDB" id="9799145at2"/>
<dbReference type="KEGG" id="acip:CBP36_15300"/>
<dbReference type="Proteomes" id="UP000194440">
    <property type="component" value="Chromosome"/>
</dbReference>
<feature type="short sequence motif" description="Histidine triad motif" evidence="1">
    <location>
        <begin position="87"/>
        <end position="91"/>
    </location>
</feature>
<protein>
    <submittedName>
        <fullName evidence="3">HIT domain-containing protein</fullName>
    </submittedName>
</protein>
<dbReference type="InterPro" id="IPR026026">
    <property type="entry name" value="HIT_Hint"/>
</dbReference>
<reference evidence="3" key="1">
    <citation type="submission" date="2017-05" db="EMBL/GenBank/DDBJ databases">
        <title>Polyphasic characterization of four soil-derived phenanthrene-degrading Acidovorax strains and proposal of Acidovorax phenanthrenivorans sp. nov.</title>
        <authorList>
            <person name="Singleton D."/>
            <person name="Lee J."/>
            <person name="Dickey A.N."/>
            <person name="Stroud A."/>
            <person name="Scholl E.H."/>
            <person name="Wright F.A."/>
            <person name="Aitken M.D."/>
        </authorList>
    </citation>
    <scope>NUCLEOTIDE SEQUENCE</scope>
    <source>
        <strain evidence="3">P4</strain>
    </source>
</reference>
<dbReference type="Pfam" id="PF01230">
    <property type="entry name" value="HIT"/>
    <property type="match status" value="1"/>
</dbReference>
<evidence type="ECO:0000313" key="4">
    <source>
        <dbReference type="Proteomes" id="UP000194440"/>
    </source>
</evidence>
<organism evidence="3 4">
    <name type="scientific">Acidovorax carolinensis</name>
    <dbReference type="NCBI Taxonomy" id="553814"/>
    <lineage>
        <taxon>Bacteria</taxon>
        <taxon>Pseudomonadati</taxon>
        <taxon>Pseudomonadota</taxon>
        <taxon>Betaproteobacteria</taxon>
        <taxon>Burkholderiales</taxon>
        <taxon>Comamonadaceae</taxon>
        <taxon>Acidovorax</taxon>
    </lineage>
</organism>
<evidence type="ECO:0000259" key="2">
    <source>
        <dbReference type="PROSITE" id="PS51084"/>
    </source>
</evidence>
<sequence>MACPLCAEDGGALVWRGDRLRVIRAQEVGFPAFYRVVWNAHVAEFSDLTAAERAHCMQAVAVVEQALRQHLSPTKINLAALGNMVPHLHWHVIARFDWDSHFPAPVWAAAQRPSPAAREATLHARLPALENGLRLQLAALAAA</sequence>
<evidence type="ECO:0000256" key="1">
    <source>
        <dbReference type="PROSITE-ProRule" id="PRU00464"/>
    </source>
</evidence>
<dbReference type="InterPro" id="IPR036265">
    <property type="entry name" value="HIT-like_sf"/>
</dbReference>
<accession>A0A240UES7</accession>
<gene>
    <name evidence="3" type="ORF">CBP36_15300</name>
</gene>
<dbReference type="SUPFAM" id="SSF54197">
    <property type="entry name" value="HIT-like"/>
    <property type="match status" value="1"/>
</dbReference>
<dbReference type="InterPro" id="IPR011146">
    <property type="entry name" value="HIT-like"/>
</dbReference>
<dbReference type="KEGG" id="acis:CBP35_03630"/>
<feature type="domain" description="HIT" evidence="2">
    <location>
        <begin position="1"/>
        <end position="102"/>
    </location>
</feature>
<dbReference type="RefSeq" id="WP_086928017.1">
    <property type="nucleotide sequence ID" value="NZ_CP021362.1"/>
</dbReference>
<dbReference type="AlphaFoldDB" id="A0A240UES7"/>
<proteinExistence type="predicted"/>
<dbReference type="EMBL" id="CP021366">
    <property type="protein sequence ID" value="ART60004.1"/>
    <property type="molecule type" value="Genomic_DNA"/>
</dbReference>
<name>A0A240UES7_9BURK</name>
<evidence type="ECO:0000313" key="3">
    <source>
        <dbReference type="EMBL" id="ART60004.1"/>
    </source>
</evidence>